<dbReference type="Pfam" id="PF03819">
    <property type="entry name" value="MazG"/>
    <property type="match status" value="1"/>
</dbReference>
<dbReference type="AlphaFoldDB" id="A0AAE3ZNV8"/>
<dbReference type="InterPro" id="IPR011551">
    <property type="entry name" value="NTP_PyrPHydrolase_MazG"/>
</dbReference>
<dbReference type="GO" id="GO:0046047">
    <property type="term" value="P:TTP catabolic process"/>
    <property type="evidence" value="ECO:0007669"/>
    <property type="project" value="TreeGrafter"/>
</dbReference>
<evidence type="ECO:0000259" key="1">
    <source>
        <dbReference type="Pfam" id="PF03819"/>
    </source>
</evidence>
<dbReference type="InterPro" id="IPR004518">
    <property type="entry name" value="MazG-like_dom"/>
</dbReference>
<evidence type="ECO:0000313" key="3">
    <source>
        <dbReference type="Proteomes" id="UP001183629"/>
    </source>
</evidence>
<dbReference type="GO" id="GO:0046076">
    <property type="term" value="P:dTTP catabolic process"/>
    <property type="evidence" value="ECO:0007669"/>
    <property type="project" value="TreeGrafter"/>
</dbReference>
<dbReference type="GO" id="GO:0006950">
    <property type="term" value="P:response to stress"/>
    <property type="evidence" value="ECO:0007669"/>
    <property type="project" value="UniProtKB-ARBA"/>
</dbReference>
<sequence length="316" mass="33940">MPQIVLLVTSPRLPAGLLTADAWDLVRRHPVLASEENAQVHALRAAGAEVTVVDADPAPVLAAAAAHGTVVWLAGPTGDQDMARTLGLRLAREPGLAELELRYGSWDPPGARLLDAVTVIDRLASPGGDPWKRQQTHATLAQYLLEEAYEAYDAIETGDLDTLREELGDVLLQVVLHARLAEELPDGERWTVDDVAGTLVEKMIRRNPHVFADTEVSGVEEIIENWEQIKRAEKSRASAMDGIALSQPALALAAKILQRAERAGVAVPLPEALDLGSELLRRVAAARAAGLDAEALLRRAALAHAEAIRTAEQETA</sequence>
<reference evidence="2 3" key="1">
    <citation type="submission" date="2023-07" db="EMBL/GenBank/DDBJ databases">
        <title>Sequencing the genomes of 1000 actinobacteria strains.</title>
        <authorList>
            <person name="Klenk H.-P."/>
        </authorList>
    </citation>
    <scope>NUCLEOTIDE SEQUENCE [LARGE SCALE GENOMIC DNA]</scope>
    <source>
        <strain evidence="2 3">DSM 44711</strain>
    </source>
</reference>
<dbReference type="NCBIfam" id="NF008989">
    <property type="entry name" value="PRK12334.2-1"/>
    <property type="match status" value="1"/>
</dbReference>
<feature type="domain" description="NTP pyrophosphohydrolase MazG-like" evidence="1">
    <location>
        <begin position="135"/>
        <end position="211"/>
    </location>
</feature>
<dbReference type="GO" id="GO:0046052">
    <property type="term" value="P:UTP catabolic process"/>
    <property type="evidence" value="ECO:0007669"/>
    <property type="project" value="TreeGrafter"/>
</dbReference>
<dbReference type="FunFam" id="1.10.287.1080:FF:000001">
    <property type="entry name" value="Nucleoside triphosphate pyrophosphohydrolase"/>
    <property type="match status" value="1"/>
</dbReference>
<dbReference type="Proteomes" id="UP001183629">
    <property type="component" value="Unassembled WGS sequence"/>
</dbReference>
<keyword evidence="3" id="KW-1185">Reference proteome</keyword>
<gene>
    <name evidence="2" type="ORF">J2S44_002991</name>
</gene>
<proteinExistence type="predicted"/>
<keyword evidence="2" id="KW-0378">Hydrolase</keyword>
<accession>A0AAE3ZNV8</accession>
<protein>
    <submittedName>
        <fullName evidence="2">XTP/dITP diphosphohydrolase</fullName>
        <ecNumber evidence="2">3.6.1.66</ecNumber>
    </submittedName>
</protein>
<comment type="caution">
    <text evidence="2">The sequence shown here is derived from an EMBL/GenBank/DDBJ whole genome shotgun (WGS) entry which is preliminary data.</text>
</comment>
<dbReference type="GO" id="GO:0046081">
    <property type="term" value="P:dUTP catabolic process"/>
    <property type="evidence" value="ECO:0007669"/>
    <property type="project" value="TreeGrafter"/>
</dbReference>
<dbReference type="InterPro" id="IPR048015">
    <property type="entry name" value="NTP-PPase_MazG-like_N"/>
</dbReference>
<dbReference type="RefSeq" id="WP_310413604.1">
    <property type="nucleotide sequence ID" value="NZ_JAVDYC010000001.1"/>
</dbReference>
<dbReference type="EC" id="3.6.1.66" evidence="2"/>
<dbReference type="PANTHER" id="PTHR30522:SF0">
    <property type="entry name" value="NUCLEOSIDE TRIPHOSPHATE PYROPHOSPHOHYDROLASE"/>
    <property type="match status" value="1"/>
</dbReference>
<dbReference type="PANTHER" id="PTHR30522">
    <property type="entry name" value="NUCLEOSIDE TRIPHOSPHATE PYROPHOSPHOHYDROLASE"/>
    <property type="match status" value="1"/>
</dbReference>
<dbReference type="GO" id="GO:0006203">
    <property type="term" value="P:dGTP catabolic process"/>
    <property type="evidence" value="ECO:0007669"/>
    <property type="project" value="TreeGrafter"/>
</dbReference>
<dbReference type="EMBL" id="JAVDYC010000001">
    <property type="protein sequence ID" value="MDR7322741.1"/>
    <property type="molecule type" value="Genomic_DNA"/>
</dbReference>
<dbReference type="GO" id="GO:0046061">
    <property type="term" value="P:dATP catabolic process"/>
    <property type="evidence" value="ECO:0007669"/>
    <property type="project" value="TreeGrafter"/>
</dbReference>
<dbReference type="Gene3D" id="1.10.287.1080">
    <property type="entry name" value="MazG-like"/>
    <property type="match status" value="1"/>
</dbReference>
<dbReference type="SUPFAM" id="SSF101386">
    <property type="entry name" value="all-alpha NTP pyrophosphatases"/>
    <property type="match status" value="1"/>
</dbReference>
<evidence type="ECO:0000313" key="2">
    <source>
        <dbReference type="EMBL" id="MDR7322741.1"/>
    </source>
</evidence>
<dbReference type="CDD" id="cd11528">
    <property type="entry name" value="NTP-PPase_MazG_Nterm"/>
    <property type="match status" value="1"/>
</dbReference>
<name>A0AAE3ZNV8_9ACTN</name>
<dbReference type="GO" id="GO:0036220">
    <property type="term" value="F:ITP diphosphatase activity"/>
    <property type="evidence" value="ECO:0007669"/>
    <property type="project" value="UniProtKB-EC"/>
</dbReference>
<organism evidence="2 3">
    <name type="scientific">Catenuloplanes niger</name>
    <dbReference type="NCBI Taxonomy" id="587534"/>
    <lineage>
        <taxon>Bacteria</taxon>
        <taxon>Bacillati</taxon>
        <taxon>Actinomycetota</taxon>
        <taxon>Actinomycetes</taxon>
        <taxon>Micromonosporales</taxon>
        <taxon>Micromonosporaceae</taxon>
        <taxon>Catenuloplanes</taxon>
    </lineage>
</organism>